<keyword evidence="9" id="KW-0234">DNA repair</keyword>
<dbReference type="InterPro" id="IPR047127">
    <property type="entry name" value="MutT-like"/>
</dbReference>
<dbReference type="GO" id="GO:0046872">
    <property type="term" value="F:metal ion binding"/>
    <property type="evidence" value="ECO:0007669"/>
    <property type="project" value="UniProtKB-KW"/>
</dbReference>
<evidence type="ECO:0000256" key="1">
    <source>
        <dbReference type="ARBA" id="ARBA00001946"/>
    </source>
</evidence>
<comment type="similarity">
    <text evidence="2">Belongs to the Nudix hydrolase family.</text>
</comment>
<comment type="catalytic activity">
    <reaction evidence="10">
        <text>8-oxo-dGTP + H2O = 8-oxo-dGMP + diphosphate + H(+)</text>
        <dbReference type="Rhea" id="RHEA:31575"/>
        <dbReference type="ChEBI" id="CHEBI:15377"/>
        <dbReference type="ChEBI" id="CHEBI:15378"/>
        <dbReference type="ChEBI" id="CHEBI:33019"/>
        <dbReference type="ChEBI" id="CHEBI:63224"/>
        <dbReference type="ChEBI" id="CHEBI:77896"/>
        <dbReference type="EC" id="3.6.1.55"/>
    </reaction>
</comment>
<name>A0A7J5AH92_9FLAO</name>
<dbReference type="InterPro" id="IPR015797">
    <property type="entry name" value="NUDIX_hydrolase-like_dom_sf"/>
</dbReference>
<comment type="catalytic activity">
    <reaction evidence="11">
        <text>8-oxo-GTP + H2O = 8-oxo-GMP + diphosphate + H(+)</text>
        <dbReference type="Rhea" id="RHEA:67616"/>
        <dbReference type="ChEBI" id="CHEBI:15377"/>
        <dbReference type="ChEBI" id="CHEBI:15378"/>
        <dbReference type="ChEBI" id="CHEBI:33019"/>
        <dbReference type="ChEBI" id="CHEBI:143553"/>
        <dbReference type="ChEBI" id="CHEBI:145694"/>
    </reaction>
</comment>
<keyword evidence="5" id="KW-0479">Metal-binding</keyword>
<evidence type="ECO:0000256" key="8">
    <source>
        <dbReference type="ARBA" id="ARBA00022842"/>
    </source>
</evidence>
<protein>
    <recommendedName>
        <fullName evidence="13">8-oxo-dGTP diphosphatase</fullName>
        <ecNumber evidence="12">3.6.1.55</ecNumber>
    </recommendedName>
    <alternativeName>
        <fullName evidence="16">7,8-dihydro-8-oxoguanine-triphosphatase</fullName>
    </alternativeName>
    <alternativeName>
        <fullName evidence="15">Mutator protein MutT</fullName>
    </alternativeName>
    <alternativeName>
        <fullName evidence="14">dGTP pyrophosphohydrolase</fullName>
    </alternativeName>
</protein>
<comment type="caution">
    <text evidence="18">The sequence shown here is derived from an EMBL/GenBank/DDBJ whole genome shotgun (WGS) entry which is preliminary data.</text>
</comment>
<evidence type="ECO:0000256" key="11">
    <source>
        <dbReference type="ARBA" id="ARBA00036904"/>
    </source>
</evidence>
<evidence type="ECO:0000256" key="7">
    <source>
        <dbReference type="ARBA" id="ARBA00022801"/>
    </source>
</evidence>
<dbReference type="PANTHER" id="PTHR47707:SF1">
    <property type="entry name" value="NUDIX HYDROLASE FAMILY PROTEIN"/>
    <property type="match status" value="1"/>
</dbReference>
<evidence type="ECO:0000259" key="17">
    <source>
        <dbReference type="PROSITE" id="PS51462"/>
    </source>
</evidence>
<dbReference type="GO" id="GO:0006281">
    <property type="term" value="P:DNA repair"/>
    <property type="evidence" value="ECO:0007669"/>
    <property type="project" value="UniProtKB-KW"/>
</dbReference>
<keyword evidence="8" id="KW-0460">Magnesium</keyword>
<dbReference type="GO" id="GO:0006260">
    <property type="term" value="P:DNA replication"/>
    <property type="evidence" value="ECO:0007669"/>
    <property type="project" value="UniProtKB-KW"/>
</dbReference>
<evidence type="ECO:0000256" key="12">
    <source>
        <dbReference type="ARBA" id="ARBA00038905"/>
    </source>
</evidence>
<dbReference type="GO" id="GO:0044715">
    <property type="term" value="F:8-oxo-dGDP phosphatase activity"/>
    <property type="evidence" value="ECO:0007669"/>
    <property type="project" value="TreeGrafter"/>
</dbReference>
<dbReference type="SUPFAM" id="SSF55811">
    <property type="entry name" value="Nudix"/>
    <property type="match status" value="1"/>
</dbReference>
<dbReference type="GO" id="GO:0008413">
    <property type="term" value="F:8-oxo-7,8-dihydroguanosine triphosphate pyrophosphatase activity"/>
    <property type="evidence" value="ECO:0007669"/>
    <property type="project" value="TreeGrafter"/>
</dbReference>
<keyword evidence="6" id="KW-0227">DNA damage</keyword>
<keyword evidence="7 18" id="KW-0378">Hydrolase</keyword>
<gene>
    <name evidence="18" type="ORF">F6464_06355</name>
</gene>
<feature type="domain" description="Nudix hydrolase" evidence="17">
    <location>
        <begin position="1"/>
        <end position="125"/>
    </location>
</feature>
<sequence>MVNVTCALVFFDSKILVTQRSEKMKLPLKWEFPGGKLEENESEIDCIKREIREELKIEIEVLYKLSNSIFDYGTFKINLIPFVANYVSGEIVLAEHKAYKLLDKSELLHLDWAAADIPIVEEFLKLEL</sequence>
<evidence type="ECO:0000256" key="14">
    <source>
        <dbReference type="ARBA" id="ARBA00041592"/>
    </source>
</evidence>
<dbReference type="OrthoDB" id="9810648at2"/>
<keyword evidence="19" id="KW-1185">Reference proteome</keyword>
<dbReference type="AlphaFoldDB" id="A0A7J5AH92"/>
<dbReference type="GO" id="GO:0035539">
    <property type="term" value="F:8-oxo-7,8-dihydrodeoxyguanosine triphosphate pyrophosphatase activity"/>
    <property type="evidence" value="ECO:0007669"/>
    <property type="project" value="UniProtKB-EC"/>
</dbReference>
<evidence type="ECO:0000256" key="15">
    <source>
        <dbReference type="ARBA" id="ARBA00041979"/>
    </source>
</evidence>
<dbReference type="PANTHER" id="PTHR47707">
    <property type="entry name" value="8-OXO-DGTP DIPHOSPHATASE"/>
    <property type="match status" value="1"/>
</dbReference>
<evidence type="ECO:0000256" key="2">
    <source>
        <dbReference type="ARBA" id="ARBA00005582"/>
    </source>
</evidence>
<dbReference type="Gene3D" id="3.90.79.10">
    <property type="entry name" value="Nucleoside Triphosphate Pyrophosphohydrolase"/>
    <property type="match status" value="1"/>
</dbReference>
<accession>A0A7J5AH92</accession>
<evidence type="ECO:0000313" key="19">
    <source>
        <dbReference type="Proteomes" id="UP000490922"/>
    </source>
</evidence>
<dbReference type="RefSeq" id="WP_151106958.1">
    <property type="nucleotide sequence ID" value="NZ_WAEM01000002.1"/>
</dbReference>
<dbReference type="EC" id="3.6.1.55" evidence="12"/>
<evidence type="ECO:0000256" key="4">
    <source>
        <dbReference type="ARBA" id="ARBA00022705"/>
    </source>
</evidence>
<evidence type="ECO:0000313" key="18">
    <source>
        <dbReference type="EMBL" id="KAB1156964.1"/>
    </source>
</evidence>
<keyword evidence="4" id="KW-0235">DNA replication</keyword>
<evidence type="ECO:0000256" key="3">
    <source>
        <dbReference type="ARBA" id="ARBA00022457"/>
    </source>
</evidence>
<dbReference type="Pfam" id="PF00293">
    <property type="entry name" value="NUDIX"/>
    <property type="match status" value="1"/>
</dbReference>
<dbReference type="InterPro" id="IPR000086">
    <property type="entry name" value="NUDIX_hydrolase_dom"/>
</dbReference>
<dbReference type="GO" id="GO:0044716">
    <property type="term" value="F:8-oxo-GDP phosphatase activity"/>
    <property type="evidence" value="ECO:0007669"/>
    <property type="project" value="TreeGrafter"/>
</dbReference>
<evidence type="ECO:0000256" key="13">
    <source>
        <dbReference type="ARBA" id="ARBA00040794"/>
    </source>
</evidence>
<comment type="cofactor">
    <cofactor evidence="1">
        <name>Mg(2+)</name>
        <dbReference type="ChEBI" id="CHEBI:18420"/>
    </cofactor>
</comment>
<evidence type="ECO:0000256" key="10">
    <source>
        <dbReference type="ARBA" id="ARBA00035861"/>
    </source>
</evidence>
<dbReference type="PROSITE" id="PS51462">
    <property type="entry name" value="NUDIX"/>
    <property type="match status" value="1"/>
</dbReference>
<dbReference type="Proteomes" id="UP000490922">
    <property type="component" value="Unassembled WGS sequence"/>
</dbReference>
<keyword evidence="3" id="KW-0515">Mutator protein</keyword>
<evidence type="ECO:0000256" key="5">
    <source>
        <dbReference type="ARBA" id="ARBA00022723"/>
    </source>
</evidence>
<dbReference type="EMBL" id="WAEM01000002">
    <property type="protein sequence ID" value="KAB1156964.1"/>
    <property type="molecule type" value="Genomic_DNA"/>
</dbReference>
<reference evidence="18 19" key="1">
    <citation type="submission" date="2019-09" db="EMBL/GenBank/DDBJ databases">
        <title>Flavobacterium sp. nov., isolated from glacier ice.</title>
        <authorList>
            <person name="Liu Q."/>
        </authorList>
    </citation>
    <scope>NUCLEOTIDE SEQUENCE [LARGE SCALE GENOMIC DNA]</scope>
    <source>
        <strain evidence="18 19">NBRC 112527</strain>
    </source>
</reference>
<evidence type="ECO:0000256" key="6">
    <source>
        <dbReference type="ARBA" id="ARBA00022763"/>
    </source>
</evidence>
<proteinExistence type="inferred from homology"/>
<organism evidence="18 19">
    <name type="scientific">Flavobacterium luteum</name>
    <dbReference type="NCBI Taxonomy" id="2026654"/>
    <lineage>
        <taxon>Bacteria</taxon>
        <taxon>Pseudomonadati</taxon>
        <taxon>Bacteroidota</taxon>
        <taxon>Flavobacteriia</taxon>
        <taxon>Flavobacteriales</taxon>
        <taxon>Flavobacteriaceae</taxon>
        <taxon>Flavobacterium</taxon>
    </lineage>
</organism>
<dbReference type="CDD" id="cd03425">
    <property type="entry name" value="NUDIX_MutT_NudA_like"/>
    <property type="match status" value="1"/>
</dbReference>
<evidence type="ECO:0000256" key="16">
    <source>
        <dbReference type="ARBA" id="ARBA00042798"/>
    </source>
</evidence>
<evidence type="ECO:0000256" key="9">
    <source>
        <dbReference type="ARBA" id="ARBA00023204"/>
    </source>
</evidence>